<dbReference type="SUPFAM" id="SSF110296">
    <property type="entry name" value="Oligoxyloglucan reducing end-specific cellobiohydrolase"/>
    <property type="match status" value="2"/>
</dbReference>
<dbReference type="OrthoDB" id="9757947at2"/>
<feature type="domain" description="Sortilin N-terminal" evidence="4">
    <location>
        <begin position="164"/>
        <end position="279"/>
    </location>
</feature>
<organism evidence="6 7">
    <name type="scientific">Marixanthomonas spongiae</name>
    <dbReference type="NCBI Taxonomy" id="2174845"/>
    <lineage>
        <taxon>Bacteria</taxon>
        <taxon>Pseudomonadati</taxon>
        <taxon>Bacteroidota</taxon>
        <taxon>Flavobacteriia</taxon>
        <taxon>Flavobacteriales</taxon>
        <taxon>Flavobacteriaceae</taxon>
        <taxon>Marixanthomonas</taxon>
    </lineage>
</organism>
<proteinExistence type="predicted"/>
<dbReference type="Gene3D" id="2.130.10.10">
    <property type="entry name" value="YVTN repeat-like/Quinoprotein amine dehydrogenase"/>
    <property type="match status" value="4"/>
</dbReference>
<comment type="caution">
    <text evidence="6">The sequence shown here is derived from an EMBL/GenBank/DDBJ whole genome shotgun (WGS) entry which is preliminary data.</text>
</comment>
<evidence type="ECO:0008006" key="8">
    <source>
        <dbReference type="Google" id="ProtNLM"/>
    </source>
</evidence>
<dbReference type="RefSeq" id="WP_116693260.1">
    <property type="nucleotide sequence ID" value="NZ_QEHR01000002.1"/>
</dbReference>
<accession>A0A2U0I566</accession>
<dbReference type="PANTHER" id="PTHR12106">
    <property type="entry name" value="SORTILIN RELATED"/>
    <property type="match status" value="1"/>
</dbReference>
<reference evidence="6 7" key="1">
    <citation type="submission" date="2018-04" db="EMBL/GenBank/DDBJ databases">
        <title>Marixanthomonas spongiae HN-E44 sp. nov., isolated from a marine sponge.</title>
        <authorList>
            <person name="Luo L."/>
            <person name="Zhuang L."/>
        </authorList>
    </citation>
    <scope>NUCLEOTIDE SEQUENCE [LARGE SCALE GENOMIC DNA]</scope>
    <source>
        <strain evidence="6 7">HN-E44</strain>
    </source>
</reference>
<dbReference type="InterPro" id="IPR036278">
    <property type="entry name" value="Sialidase_sf"/>
</dbReference>
<feature type="chain" id="PRO_5015477170" description="T9SS C-terminal target domain-containing protein" evidence="3">
    <location>
        <begin position="22"/>
        <end position="770"/>
    </location>
</feature>
<dbReference type="NCBIfam" id="TIGR04183">
    <property type="entry name" value="Por_Secre_tail"/>
    <property type="match status" value="1"/>
</dbReference>
<keyword evidence="7" id="KW-1185">Reference proteome</keyword>
<evidence type="ECO:0000256" key="2">
    <source>
        <dbReference type="ARBA" id="ARBA00022737"/>
    </source>
</evidence>
<dbReference type="InterPro" id="IPR026444">
    <property type="entry name" value="Secre_tail"/>
</dbReference>
<dbReference type="InterPro" id="IPR031778">
    <property type="entry name" value="Sortilin_N"/>
</dbReference>
<evidence type="ECO:0000313" key="6">
    <source>
        <dbReference type="EMBL" id="PVW16242.1"/>
    </source>
</evidence>
<dbReference type="InterPro" id="IPR015943">
    <property type="entry name" value="WD40/YVTN_repeat-like_dom_sf"/>
</dbReference>
<gene>
    <name evidence="6" type="ORF">DDV96_02945</name>
</gene>
<evidence type="ECO:0000259" key="4">
    <source>
        <dbReference type="Pfam" id="PF15902"/>
    </source>
</evidence>
<evidence type="ECO:0000313" key="7">
    <source>
        <dbReference type="Proteomes" id="UP000245962"/>
    </source>
</evidence>
<dbReference type="AlphaFoldDB" id="A0A2U0I566"/>
<evidence type="ECO:0000256" key="1">
    <source>
        <dbReference type="ARBA" id="ARBA00022729"/>
    </source>
</evidence>
<dbReference type="PANTHER" id="PTHR12106:SF27">
    <property type="entry name" value="SORTILIN-RELATED RECEPTOR"/>
    <property type="match status" value="1"/>
</dbReference>
<dbReference type="InterPro" id="IPR050310">
    <property type="entry name" value="VPS10-sortilin"/>
</dbReference>
<dbReference type="EMBL" id="QEHR01000002">
    <property type="protein sequence ID" value="PVW16242.1"/>
    <property type="molecule type" value="Genomic_DNA"/>
</dbReference>
<dbReference type="SUPFAM" id="SSF50939">
    <property type="entry name" value="Sialidases"/>
    <property type="match status" value="1"/>
</dbReference>
<protein>
    <recommendedName>
        <fullName evidence="8">T9SS C-terminal target domain-containing protein</fullName>
    </recommendedName>
</protein>
<dbReference type="Proteomes" id="UP000245962">
    <property type="component" value="Unassembled WGS sequence"/>
</dbReference>
<dbReference type="Pfam" id="PF18962">
    <property type="entry name" value="Por_Secre_tail"/>
    <property type="match status" value="1"/>
</dbReference>
<keyword evidence="1 3" id="KW-0732">Signal</keyword>
<evidence type="ECO:0000259" key="5">
    <source>
        <dbReference type="Pfam" id="PF18962"/>
    </source>
</evidence>
<name>A0A2U0I566_9FLAO</name>
<feature type="domain" description="Secretion system C-terminal sorting" evidence="5">
    <location>
        <begin position="701"/>
        <end position="768"/>
    </location>
</feature>
<keyword evidence="2" id="KW-0677">Repeat</keyword>
<feature type="signal peptide" evidence="3">
    <location>
        <begin position="1"/>
        <end position="21"/>
    </location>
</feature>
<evidence type="ECO:0000256" key="3">
    <source>
        <dbReference type="SAM" id="SignalP"/>
    </source>
</evidence>
<dbReference type="Pfam" id="PF15902">
    <property type="entry name" value="Sortilin-Vps10"/>
    <property type="match status" value="1"/>
</dbReference>
<sequence>MKRLLFYVAVAYTLVMSSVSAQTQSPLTFEGATDYGRIYDIAFHPTIENKLYALTQGSHLIESDDKGGTWNIIYSFPENGVQLQMLKILSDNVVTFSVQSSASISENGLYFFNTDSKEITRHYAPPITSGSDKAWVSSYSVHKDDPDFALIHQGYLIGTTSYAKVYYTSNGGATWEMVYYNEDYDGVFPINVAITPDNPQKIYIARGNGPNTSNGGLYVSENAGSTWEEKIPGNAYGPITFNPQNPDIILLGTDIGYFQEHEEHLYRSTDGGETWTTIPIAWEDVTLDNIVHIAFDPVNPETSIVLEENEIVVTHDGWDTWESYTHPVDNPNGYYYGLHASYNPFQTDELFINANYHPLLSQDGGATFIQFYNPFYPVTSSLLQEGTENHLYYGVQRGLIHKNMETGAEAPYGLQPLDYVFSSDAPTYFADKITTGRVYKYESNFTGSSLNISDDFGATYSFLYSNFNDRILNLTTDPNNPNTIWVSFLNEGGKIIDFSDINNPIVTSVVLPASDILTDVYVEAGNSDIVYITVGARVYRSLDGGTTWEEKSNGLNIDPSTDIIFDIEKSPFASEEFTVTASNGIHKTTDSADNWEQTYQAEQVRKMKYSPLNEAHAVASIYSHEYGDAQLLYTTDAGASWQDVPFEAIAHAGSQSIAYKFDEESVDAYLATFDLGLVKYTIDLTELGTPNYEKNGHAFFIYPNPTSSTISIQERGGTMVSVAVYNSLGQQIVKPSSLKQINLVQFESGVYFVKIKDTGGNYFVKRIVKK</sequence>